<dbReference type="Pfam" id="PF08450">
    <property type="entry name" value="SGL"/>
    <property type="match status" value="1"/>
</dbReference>
<proteinExistence type="predicted"/>
<dbReference type="InterPro" id="IPR052988">
    <property type="entry name" value="Oryzine_lactonohydrolase"/>
</dbReference>
<keyword evidence="4" id="KW-1185">Reference proteome</keyword>
<keyword evidence="1" id="KW-0732">Signal</keyword>
<dbReference type="STRING" id="1448308.A0A2T2P460"/>
<dbReference type="InterPro" id="IPR011042">
    <property type="entry name" value="6-blade_b-propeller_TolB-like"/>
</dbReference>
<name>A0A2T2P460_CORCC</name>
<evidence type="ECO:0000256" key="1">
    <source>
        <dbReference type="SAM" id="SignalP"/>
    </source>
</evidence>
<dbReference type="OrthoDB" id="423498at2759"/>
<sequence>MPATTEVLAGLLLSATAPWSVLAHEVPASAQIIDQRVFNVLDFVPPPAEANDSTVFVWPGVTQESLTAKPFHIYDPEFYDVIGADPSLTLIATSDTDPIFHEAVTWYPARDEVFFVQNAGAPAAGTGLNKSSIIQKISLADAEAVRQGTLAAAPVTVVNTSNPQVINPNGGTNWKGQIIFAGEGQGDDITSALYVMNPEAPYETKTLINNYFGRQFNSLNDLVVSPRNGELYFTDTLYGYLQDFRPVPGLRNQVYRYNFETGAIRVVADDFTLPNGITISPDGTKAYVTDTGIALGFYGRNLSSPASVYSFDVAEDGTWQNRKTFAYVASFIPDGVHTDSVGRVYAGCGDGVHVWNPSGKLIGKIYTGTTAANFQFAGNGRMIITGQTKLFYATLAASGAPIA</sequence>
<dbReference type="PANTHER" id="PTHR47064">
    <property type="entry name" value="PUTATIVE (AFU_ORTHOLOGUE AFUA_1G08990)-RELATED"/>
    <property type="match status" value="1"/>
</dbReference>
<reference evidence="3 4" key="1">
    <citation type="journal article" date="2018" name="Front. Microbiol.">
        <title>Genome-Wide Analysis of Corynespora cassiicola Leaf Fall Disease Putative Effectors.</title>
        <authorList>
            <person name="Lopez D."/>
            <person name="Ribeiro S."/>
            <person name="Label P."/>
            <person name="Fumanal B."/>
            <person name="Venisse J.S."/>
            <person name="Kohler A."/>
            <person name="de Oliveira R.R."/>
            <person name="Labutti K."/>
            <person name="Lipzen A."/>
            <person name="Lail K."/>
            <person name="Bauer D."/>
            <person name="Ohm R.A."/>
            <person name="Barry K.W."/>
            <person name="Spatafora J."/>
            <person name="Grigoriev I.V."/>
            <person name="Martin F.M."/>
            <person name="Pujade-Renaud V."/>
        </authorList>
    </citation>
    <scope>NUCLEOTIDE SEQUENCE [LARGE SCALE GENOMIC DNA]</scope>
    <source>
        <strain evidence="3 4">Philippines</strain>
    </source>
</reference>
<dbReference type="InterPro" id="IPR013658">
    <property type="entry name" value="SGL"/>
</dbReference>
<protein>
    <submittedName>
        <fullName evidence="3">Lactonase</fullName>
    </submittedName>
</protein>
<feature type="signal peptide" evidence="1">
    <location>
        <begin position="1"/>
        <end position="23"/>
    </location>
</feature>
<evidence type="ECO:0000313" key="4">
    <source>
        <dbReference type="Proteomes" id="UP000240883"/>
    </source>
</evidence>
<dbReference type="AlphaFoldDB" id="A0A2T2P460"/>
<evidence type="ECO:0000313" key="3">
    <source>
        <dbReference type="EMBL" id="PSN72108.1"/>
    </source>
</evidence>
<dbReference type="Gene3D" id="2.120.10.30">
    <property type="entry name" value="TolB, C-terminal domain"/>
    <property type="match status" value="1"/>
</dbReference>
<dbReference type="EMBL" id="KZ678130">
    <property type="protein sequence ID" value="PSN72108.1"/>
    <property type="molecule type" value="Genomic_DNA"/>
</dbReference>
<feature type="chain" id="PRO_5015767512" evidence="1">
    <location>
        <begin position="24"/>
        <end position="403"/>
    </location>
</feature>
<dbReference type="SUPFAM" id="SSF63829">
    <property type="entry name" value="Calcium-dependent phosphotriesterase"/>
    <property type="match status" value="1"/>
</dbReference>
<dbReference type="Proteomes" id="UP000240883">
    <property type="component" value="Unassembled WGS sequence"/>
</dbReference>
<gene>
    <name evidence="3" type="ORF">BS50DRAFT_243316</name>
</gene>
<dbReference type="PANTHER" id="PTHR47064:SF2">
    <property type="entry name" value="SMP-30_GLUCONOLACTONASE_LRE-LIKE REGION DOMAIN-CONTAINING PROTEIN-RELATED"/>
    <property type="match status" value="1"/>
</dbReference>
<accession>A0A2T2P460</accession>
<evidence type="ECO:0000259" key="2">
    <source>
        <dbReference type="Pfam" id="PF08450"/>
    </source>
</evidence>
<organism evidence="3 4">
    <name type="scientific">Corynespora cassiicola Philippines</name>
    <dbReference type="NCBI Taxonomy" id="1448308"/>
    <lineage>
        <taxon>Eukaryota</taxon>
        <taxon>Fungi</taxon>
        <taxon>Dikarya</taxon>
        <taxon>Ascomycota</taxon>
        <taxon>Pezizomycotina</taxon>
        <taxon>Dothideomycetes</taxon>
        <taxon>Pleosporomycetidae</taxon>
        <taxon>Pleosporales</taxon>
        <taxon>Corynesporascaceae</taxon>
        <taxon>Corynespora</taxon>
    </lineage>
</organism>
<feature type="domain" description="SMP-30/Gluconolactonase/LRE-like region" evidence="2">
    <location>
        <begin position="208"/>
        <end position="383"/>
    </location>
</feature>